<evidence type="ECO:0000259" key="4">
    <source>
        <dbReference type="Pfam" id="PF00370"/>
    </source>
</evidence>
<evidence type="ECO:0000313" key="6">
    <source>
        <dbReference type="EMBL" id="MQN02377.1"/>
    </source>
</evidence>
<evidence type="ECO:0000256" key="3">
    <source>
        <dbReference type="ARBA" id="ARBA00022777"/>
    </source>
</evidence>
<comment type="caution">
    <text evidence="6">The sequence shown here is derived from an EMBL/GenBank/DDBJ whole genome shotgun (WGS) entry which is preliminary data.</text>
</comment>
<dbReference type="Proteomes" id="UP000460257">
    <property type="component" value="Unassembled WGS sequence"/>
</dbReference>
<dbReference type="PIRSF" id="PIRSF000538">
    <property type="entry name" value="GlpK"/>
    <property type="match status" value="1"/>
</dbReference>
<dbReference type="PANTHER" id="PTHR43095:SF5">
    <property type="entry name" value="XYLULOSE KINASE"/>
    <property type="match status" value="1"/>
</dbReference>
<dbReference type="SUPFAM" id="SSF53067">
    <property type="entry name" value="Actin-like ATPase domain"/>
    <property type="match status" value="2"/>
</dbReference>
<dbReference type="PANTHER" id="PTHR43095">
    <property type="entry name" value="SUGAR KINASE"/>
    <property type="match status" value="1"/>
</dbReference>
<comment type="similarity">
    <text evidence="1">Belongs to the FGGY kinase family.</text>
</comment>
<evidence type="ECO:0000313" key="7">
    <source>
        <dbReference type="Proteomes" id="UP000460257"/>
    </source>
</evidence>
<proteinExistence type="inferred from homology"/>
<accession>A0A6N7J173</accession>
<dbReference type="GO" id="GO:0016301">
    <property type="term" value="F:kinase activity"/>
    <property type="evidence" value="ECO:0007669"/>
    <property type="project" value="UniProtKB-KW"/>
</dbReference>
<evidence type="ECO:0000256" key="1">
    <source>
        <dbReference type="ARBA" id="ARBA00009156"/>
    </source>
</evidence>
<keyword evidence="2" id="KW-0808">Transferase</keyword>
<dbReference type="CDD" id="cd07809">
    <property type="entry name" value="ASKHA_NBD_FGGY_BaXK-like"/>
    <property type="match status" value="1"/>
</dbReference>
<sequence>MENKEKIEKGATALGIEFGSTNIKAVLTDDKGAVLAKGSHRWENSLIDGIWTYSYEEIDAGLRSCYTALRKAVEKDYGVTLTTVGALGISAMMHGIIPLDKDGKPLSEFQTWRNSNTQAAADELTKLFNFNIPLRWTSAHLYQYILDDEPFLPQLDFVTTLDSYITWKLTGVKCTGIGDASGIFPIDSETKDYDQKMVDAFDKLIAGKGYPWKLRDVLPKVLVAGQKVGELTAEGAALLDESGNLKPGIPVAPSEGDAGTGMVATNAVAPRTGNVSAGTSTFAMVVTEGPLKALHREIDMVTTPDGAPCAMSHANNGTSDINAWHDIFAQFVEALGEDPDKYDLYTLLCRESLKGDADCGGLLNFGYYSGEGVTKLNEGRPLYVRMPDSKFTLQNLMRANIYSSLAAVKLGMDILQKDEKIKIDRITGHGGLFGTPGVAQKYLAAAINTPVTVLSTATEGGPWGMAILALYTIKGEGKSLPEYLDKEIFSQMKGETMSPDAETVAGYEEFIKHYKSGLAIEKSAIENANW</sequence>
<keyword evidence="7" id="KW-1185">Reference proteome</keyword>
<dbReference type="GO" id="GO:0005975">
    <property type="term" value="P:carbohydrate metabolic process"/>
    <property type="evidence" value="ECO:0007669"/>
    <property type="project" value="InterPro"/>
</dbReference>
<feature type="domain" description="Carbohydrate kinase FGGY N-terminal" evidence="4">
    <location>
        <begin position="13"/>
        <end position="261"/>
    </location>
</feature>
<dbReference type="Gene3D" id="3.30.420.40">
    <property type="match status" value="2"/>
</dbReference>
<protein>
    <submittedName>
        <fullName evidence="6">ATPase</fullName>
    </submittedName>
</protein>
<reference evidence="6" key="1">
    <citation type="journal article" date="2020" name="Appl. Environ. Microbiol.">
        <title>Medium-Chain Fatty Acid Synthesis by 'Candidatus Weimeria bifida' gen. nov., sp. nov., and 'Candidatus Pseudoramibacter fermentans' sp. nov.</title>
        <authorList>
            <person name="Scarborough M.J."/>
            <person name="Myers K.S."/>
            <person name="Donohue T.J."/>
            <person name="Noguera D.R."/>
        </authorList>
    </citation>
    <scope>NUCLEOTIDE SEQUENCE</scope>
    <source>
        <strain evidence="6">LCO1.1</strain>
    </source>
</reference>
<organism evidence="6 7">
    <name type="scientific">Candidatus Weimeria bifida</name>
    <dbReference type="NCBI Taxonomy" id="2599074"/>
    <lineage>
        <taxon>Bacteria</taxon>
        <taxon>Bacillati</taxon>
        <taxon>Bacillota</taxon>
        <taxon>Clostridia</taxon>
        <taxon>Lachnospirales</taxon>
        <taxon>Lachnospiraceae</taxon>
        <taxon>Candidatus Weimeria</taxon>
    </lineage>
</organism>
<dbReference type="Pfam" id="PF02782">
    <property type="entry name" value="FGGY_C"/>
    <property type="match status" value="1"/>
</dbReference>
<dbReference type="InterPro" id="IPR000577">
    <property type="entry name" value="Carb_kinase_FGGY"/>
</dbReference>
<name>A0A6N7J173_9FIRM</name>
<gene>
    <name evidence="6" type="ORF">FRC54_10960</name>
</gene>
<dbReference type="EMBL" id="VOGC01000010">
    <property type="protein sequence ID" value="MQN02377.1"/>
    <property type="molecule type" value="Genomic_DNA"/>
</dbReference>
<dbReference type="AlphaFoldDB" id="A0A6N7J173"/>
<keyword evidence="3" id="KW-0418">Kinase</keyword>
<feature type="domain" description="Carbohydrate kinase FGGY C-terminal" evidence="5">
    <location>
        <begin position="274"/>
        <end position="472"/>
    </location>
</feature>
<evidence type="ECO:0000259" key="5">
    <source>
        <dbReference type="Pfam" id="PF02782"/>
    </source>
</evidence>
<dbReference type="InterPro" id="IPR018485">
    <property type="entry name" value="FGGY_C"/>
</dbReference>
<evidence type="ECO:0000256" key="2">
    <source>
        <dbReference type="ARBA" id="ARBA00022679"/>
    </source>
</evidence>
<dbReference type="InterPro" id="IPR018484">
    <property type="entry name" value="FGGY_N"/>
</dbReference>
<dbReference type="InterPro" id="IPR043129">
    <property type="entry name" value="ATPase_NBD"/>
</dbReference>
<dbReference type="InterPro" id="IPR050406">
    <property type="entry name" value="FGGY_Carb_Kinase"/>
</dbReference>
<dbReference type="Pfam" id="PF00370">
    <property type="entry name" value="FGGY_N"/>
    <property type="match status" value="1"/>
</dbReference>